<evidence type="ECO:0000256" key="10">
    <source>
        <dbReference type="SAM" id="MobiDB-lite"/>
    </source>
</evidence>
<evidence type="ECO:0000256" key="3">
    <source>
        <dbReference type="ARBA" id="ARBA00022692"/>
    </source>
</evidence>
<protein>
    <submittedName>
        <fullName evidence="13">GH15</fullName>
    </submittedName>
</protein>
<dbReference type="CDD" id="cd10546">
    <property type="entry name" value="VKOR"/>
    <property type="match status" value="1"/>
</dbReference>
<dbReference type="InterPro" id="IPR012341">
    <property type="entry name" value="6hp_glycosidase-like_sf"/>
</dbReference>
<dbReference type="GO" id="GO:0016491">
    <property type="term" value="F:oxidoreductase activity"/>
    <property type="evidence" value="ECO:0007669"/>
    <property type="project" value="UniProtKB-KW"/>
</dbReference>
<dbReference type="GO" id="GO:0048038">
    <property type="term" value="F:quinone binding"/>
    <property type="evidence" value="ECO:0007669"/>
    <property type="project" value="UniProtKB-KW"/>
</dbReference>
<keyword evidence="9" id="KW-0676">Redox-active center</keyword>
<dbReference type="GO" id="GO:0005975">
    <property type="term" value="P:carbohydrate metabolic process"/>
    <property type="evidence" value="ECO:0007669"/>
    <property type="project" value="InterPro"/>
</dbReference>
<dbReference type="InterPro" id="IPR008928">
    <property type="entry name" value="6-hairpin_glycosidase_sf"/>
</dbReference>
<evidence type="ECO:0000313" key="13">
    <source>
        <dbReference type="EMBL" id="CAA9254467.1"/>
    </source>
</evidence>
<dbReference type="InterPro" id="IPR012932">
    <property type="entry name" value="VKOR"/>
</dbReference>
<evidence type="ECO:0000259" key="12">
    <source>
        <dbReference type="Pfam" id="PF07884"/>
    </source>
</evidence>
<dbReference type="PANTHER" id="PTHR31616">
    <property type="entry name" value="TREHALASE"/>
    <property type="match status" value="1"/>
</dbReference>
<comment type="subcellular location">
    <subcellularLocation>
        <location evidence="1">Membrane</location>
        <topology evidence="1">Multi-pass membrane protein</topology>
    </subcellularLocation>
</comment>
<keyword evidence="4" id="KW-0874">Quinone</keyword>
<dbReference type="SUPFAM" id="SSF48208">
    <property type="entry name" value="Six-hairpin glycosidases"/>
    <property type="match status" value="1"/>
</dbReference>
<evidence type="ECO:0000256" key="4">
    <source>
        <dbReference type="ARBA" id="ARBA00022719"/>
    </source>
</evidence>
<feature type="compositionally biased region" description="Low complexity" evidence="10">
    <location>
        <begin position="530"/>
        <end position="540"/>
    </location>
</feature>
<evidence type="ECO:0000256" key="9">
    <source>
        <dbReference type="ARBA" id="ARBA00023284"/>
    </source>
</evidence>
<keyword evidence="5" id="KW-1133">Transmembrane helix</keyword>
<name>A0A6J4IMN3_9ACTN</name>
<dbReference type="GO" id="GO:0016020">
    <property type="term" value="C:membrane"/>
    <property type="evidence" value="ECO:0007669"/>
    <property type="project" value="UniProtKB-SubCell"/>
</dbReference>
<proteinExistence type="inferred from homology"/>
<dbReference type="Gene3D" id="1.50.10.10">
    <property type="match status" value="1"/>
</dbReference>
<evidence type="ECO:0000259" key="11">
    <source>
        <dbReference type="Pfam" id="PF00723"/>
    </source>
</evidence>
<feature type="domain" description="GH15-like" evidence="11">
    <location>
        <begin position="108"/>
        <end position="405"/>
    </location>
</feature>
<keyword evidence="7" id="KW-0472">Membrane</keyword>
<feature type="region of interest" description="Disordered" evidence="10">
    <location>
        <begin position="487"/>
        <end position="553"/>
    </location>
</feature>
<evidence type="ECO:0000256" key="5">
    <source>
        <dbReference type="ARBA" id="ARBA00022989"/>
    </source>
</evidence>
<evidence type="ECO:0000256" key="6">
    <source>
        <dbReference type="ARBA" id="ARBA00023002"/>
    </source>
</evidence>
<dbReference type="EMBL" id="CADCSZ010000154">
    <property type="protein sequence ID" value="CAA9254467.1"/>
    <property type="molecule type" value="Genomic_DNA"/>
</dbReference>
<organism evidence="13">
    <name type="scientific">uncultured Acidimicrobiales bacterium</name>
    <dbReference type="NCBI Taxonomy" id="310071"/>
    <lineage>
        <taxon>Bacteria</taxon>
        <taxon>Bacillati</taxon>
        <taxon>Actinomycetota</taxon>
        <taxon>Acidimicrobiia</taxon>
        <taxon>Acidimicrobiales</taxon>
        <taxon>environmental samples</taxon>
    </lineage>
</organism>
<keyword evidence="3" id="KW-0812">Transmembrane</keyword>
<accession>A0A6J4IMN3</accession>
<dbReference type="AlphaFoldDB" id="A0A6J4IMN3"/>
<reference evidence="13" key="1">
    <citation type="submission" date="2020-02" db="EMBL/GenBank/DDBJ databases">
        <authorList>
            <person name="Meier V. D."/>
        </authorList>
    </citation>
    <scope>NUCLEOTIDE SEQUENCE</scope>
    <source>
        <strain evidence="13">AVDCRST_MAG76</strain>
    </source>
</reference>
<dbReference type="PANTHER" id="PTHR31616:SF0">
    <property type="entry name" value="GLUCAN 1,4-ALPHA-GLUCOSIDASE"/>
    <property type="match status" value="1"/>
</dbReference>
<evidence type="ECO:0000256" key="8">
    <source>
        <dbReference type="ARBA" id="ARBA00023157"/>
    </source>
</evidence>
<keyword evidence="6" id="KW-0560">Oxidoreductase</keyword>
<evidence type="ECO:0000256" key="2">
    <source>
        <dbReference type="ARBA" id="ARBA00006214"/>
    </source>
</evidence>
<gene>
    <name evidence="13" type="ORF">AVDCRST_MAG76-2462</name>
</gene>
<evidence type="ECO:0000256" key="1">
    <source>
        <dbReference type="ARBA" id="ARBA00004141"/>
    </source>
</evidence>
<dbReference type="InterPro" id="IPR011613">
    <property type="entry name" value="GH15-like"/>
</dbReference>
<dbReference type="GO" id="GO:0004553">
    <property type="term" value="F:hydrolase activity, hydrolyzing O-glycosyl compounds"/>
    <property type="evidence" value="ECO:0007669"/>
    <property type="project" value="UniProtKB-ARBA"/>
</dbReference>
<comment type="similarity">
    <text evidence="2">Belongs to the VKOR family.</text>
</comment>
<dbReference type="Pfam" id="PF00723">
    <property type="entry name" value="Glyco_hydro_15"/>
    <property type="match status" value="1"/>
</dbReference>
<feature type="domain" description="Vitamin K epoxide reductase" evidence="12">
    <location>
        <begin position="575"/>
        <end position="694"/>
    </location>
</feature>
<evidence type="ECO:0000256" key="7">
    <source>
        <dbReference type="ARBA" id="ARBA00023136"/>
    </source>
</evidence>
<dbReference type="Pfam" id="PF07884">
    <property type="entry name" value="VKOR"/>
    <property type="match status" value="1"/>
</dbReference>
<dbReference type="InterPro" id="IPR038354">
    <property type="entry name" value="VKOR_sf"/>
</dbReference>
<dbReference type="Gene3D" id="1.20.1440.130">
    <property type="entry name" value="VKOR domain"/>
    <property type="match status" value="1"/>
</dbReference>
<keyword evidence="8" id="KW-1015">Disulfide bond</keyword>
<sequence length="709" mass="77280">MRLRHRLAIGGFGGPWGDAHTEGFELEACSFRLIGGTSNVDGRWLETVVDTGSEGWTGLVVAAGSAHVNVADALDRLDAAEETVAKRLRTARLPRHHPERAADALAVLDACTYQPTGALVASATTSLPEAPGADRQFDYRYCWLRDAALATSVASLLGQRDLAARHLEFLCRIGGAGSDLRTPVVTVRGGAVPEEQTVEGVEGWAHSRPVRVGNDASGQLQYDAWGLVIEAVSVHLQTGGSLDDATWTLVRSLADRIAADEPEPSGGIWELRQPRLLLSGDIGRWLALDRAIWIARIWRPLTPRRHWQRARAAARDRVVSAMDENGRLPQAYGDDRHPDASALMVPLFGLLPRRDPRTQRLIATILEDLGAGPFLYRYPPGTDDGFSGVEGSFLPVAWWAVAALAATGKVDQAEARADRLCSRLPLLLSEQVEPVEGTSLGNVPLLWSHMELARALYLLDAARIRRRYGAVGLTGWRIIRYVSLRRRKHPPSTPSDRPQPGRRPDHEEANMSSDEPNGHGPLRRKPAGPPIRTIRPPSRGIGRRGSPEAEAVSDALRRAADPFLTRRRRTAALTLASIASFSVVAAYQNGLIRHLPEPPVPGLDADKVDASGEAYQYFKTPDAALGIASAAMTLILAGMGDTERRHHHRWIPLALAAKTLADAAFGLFLTAEQATKHRKFCSWCLGAALANVASARQTWPEARAAWHHR</sequence>